<dbReference type="EMBL" id="CACVBM020001518">
    <property type="protein sequence ID" value="CAA7052955.1"/>
    <property type="molecule type" value="Genomic_DNA"/>
</dbReference>
<protein>
    <submittedName>
        <fullName evidence="1">Uncharacterized protein</fullName>
    </submittedName>
</protein>
<reference evidence="1" key="1">
    <citation type="submission" date="2020-01" db="EMBL/GenBank/DDBJ databases">
        <authorList>
            <person name="Mishra B."/>
        </authorList>
    </citation>
    <scope>NUCLEOTIDE SEQUENCE [LARGE SCALE GENOMIC DNA]</scope>
</reference>
<keyword evidence="2" id="KW-1185">Reference proteome</keyword>
<name>A0A6D2KIF4_9BRAS</name>
<dbReference type="Proteomes" id="UP000467841">
    <property type="component" value="Unassembled WGS sequence"/>
</dbReference>
<evidence type="ECO:0000313" key="2">
    <source>
        <dbReference type="Proteomes" id="UP000467841"/>
    </source>
</evidence>
<accession>A0A6D2KIF4</accession>
<gene>
    <name evidence="1" type="ORF">MERR_LOCUS40190</name>
</gene>
<evidence type="ECO:0000313" key="1">
    <source>
        <dbReference type="EMBL" id="CAA7052955.1"/>
    </source>
</evidence>
<comment type="caution">
    <text evidence="1">The sequence shown here is derived from an EMBL/GenBank/DDBJ whole genome shotgun (WGS) entry which is preliminary data.</text>
</comment>
<dbReference type="AlphaFoldDB" id="A0A6D2KIF4"/>
<proteinExistence type="predicted"/>
<organism evidence="1 2">
    <name type="scientific">Microthlaspi erraticum</name>
    <dbReference type="NCBI Taxonomy" id="1685480"/>
    <lineage>
        <taxon>Eukaryota</taxon>
        <taxon>Viridiplantae</taxon>
        <taxon>Streptophyta</taxon>
        <taxon>Embryophyta</taxon>
        <taxon>Tracheophyta</taxon>
        <taxon>Spermatophyta</taxon>
        <taxon>Magnoliopsida</taxon>
        <taxon>eudicotyledons</taxon>
        <taxon>Gunneridae</taxon>
        <taxon>Pentapetalae</taxon>
        <taxon>rosids</taxon>
        <taxon>malvids</taxon>
        <taxon>Brassicales</taxon>
        <taxon>Brassicaceae</taxon>
        <taxon>Coluteocarpeae</taxon>
        <taxon>Microthlaspi</taxon>
    </lineage>
</organism>
<sequence>MKSSAIKVNKAVKCQLDQELESSRGKYQLDRVYELRLKPTLSQGGGYQPRNDLRNRGLASENQTLEAIRPLCLEQEILELLVDLFQRMPSLSCGESPKDLQARGSGHVALRSIQKRENLD</sequence>